<feature type="short sequence motif" description="DGA/G" evidence="4">
    <location>
        <begin position="303"/>
        <end position="305"/>
    </location>
</feature>
<accession>A0ABS4Z2A4</accession>
<evidence type="ECO:0000256" key="4">
    <source>
        <dbReference type="PROSITE-ProRule" id="PRU01161"/>
    </source>
</evidence>
<proteinExistence type="predicted"/>
<dbReference type="Proteomes" id="UP000758168">
    <property type="component" value="Unassembled WGS sequence"/>
</dbReference>
<keyword evidence="2 4" id="KW-0442">Lipid degradation</keyword>
<keyword evidence="1 4" id="KW-0378">Hydrolase</keyword>
<evidence type="ECO:0000259" key="5">
    <source>
        <dbReference type="PROSITE" id="PS51635"/>
    </source>
</evidence>
<organism evidence="6 7">
    <name type="scientific">Microlunatus capsulatus</name>
    <dbReference type="NCBI Taxonomy" id="99117"/>
    <lineage>
        <taxon>Bacteria</taxon>
        <taxon>Bacillati</taxon>
        <taxon>Actinomycetota</taxon>
        <taxon>Actinomycetes</taxon>
        <taxon>Propionibacteriales</taxon>
        <taxon>Propionibacteriaceae</taxon>
        <taxon>Microlunatus</taxon>
    </lineage>
</organism>
<name>A0ABS4Z2A4_9ACTN</name>
<evidence type="ECO:0000313" key="6">
    <source>
        <dbReference type="EMBL" id="MBP2415178.1"/>
    </source>
</evidence>
<feature type="short sequence motif" description="GXSXG" evidence="4">
    <location>
        <begin position="75"/>
        <end position="79"/>
    </location>
</feature>
<evidence type="ECO:0000256" key="1">
    <source>
        <dbReference type="ARBA" id="ARBA00022801"/>
    </source>
</evidence>
<evidence type="ECO:0000313" key="7">
    <source>
        <dbReference type="Proteomes" id="UP000758168"/>
    </source>
</evidence>
<comment type="caution">
    <text evidence="4">Lacks conserved residue(s) required for the propagation of feature annotation.</text>
</comment>
<reference evidence="6 7" key="1">
    <citation type="submission" date="2021-03" db="EMBL/GenBank/DDBJ databases">
        <title>Sequencing the genomes of 1000 actinobacteria strains.</title>
        <authorList>
            <person name="Klenk H.-P."/>
        </authorList>
    </citation>
    <scope>NUCLEOTIDE SEQUENCE [LARGE SCALE GENOMIC DNA]</scope>
    <source>
        <strain evidence="6 7">DSM 12936</strain>
    </source>
</reference>
<feature type="active site" description="Nucleophile" evidence="4">
    <location>
        <position position="77"/>
    </location>
</feature>
<feature type="active site" description="Proton acceptor" evidence="4">
    <location>
        <position position="303"/>
    </location>
</feature>
<dbReference type="InterPro" id="IPR016035">
    <property type="entry name" value="Acyl_Trfase/lysoPLipase"/>
</dbReference>
<dbReference type="RefSeq" id="WP_210051979.1">
    <property type="nucleotide sequence ID" value="NZ_BAAAMH010000008.1"/>
</dbReference>
<gene>
    <name evidence="6" type="ORF">JOF54_000100</name>
</gene>
<evidence type="ECO:0000256" key="2">
    <source>
        <dbReference type="ARBA" id="ARBA00022963"/>
    </source>
</evidence>
<sequence length="504" mass="53908">MSHSGGSPDLPAPTRRRATTARGALGRWWRARRRPVPDPVVGLVLSGGGASASFQVGALRYLYDVEGIAPSVVTGTSAGSVLAALLAQAEDAAGQREVLDRIEARYGDLRQPSDLMVELEWFTELQKLVPALQRVGQARASHLEPQTITLPALGRGRRRTGEDGALPAGPVIRLPRWDATPVRETLSAVWSVSRARPDFEALLRGGRHEQSLYRRGPIFDALLGPEMFDPERLARSATELRVATVALESGALRYVTGRGTLVDRGDQPVPGEGPVPLVDALHASCAIPAIYPPVRLGAEHYVDGGTRENLPVDIAVHHLGVTRCYAVNAIPTGVPVDTSYAEKDMLAIVLRAAAGIMSDEVQLDDLHRAEAAGAVVITPEVDVLGVLEVDPGLLALAQDYGYLRAAEACEGASDAEQEVTRELVELRRTIWKLEVVVAAEPPGVGTSAGLTELAALKARLSDLVTRVPAGRLPAGADRWWRTWEGHLVPVDLPVSWLDGAQPPG</sequence>
<dbReference type="EMBL" id="JAGIOB010000001">
    <property type="protein sequence ID" value="MBP2415178.1"/>
    <property type="molecule type" value="Genomic_DNA"/>
</dbReference>
<dbReference type="PANTHER" id="PTHR14226:SF29">
    <property type="entry name" value="NEUROPATHY TARGET ESTERASE SWS"/>
    <property type="match status" value="1"/>
</dbReference>
<keyword evidence="3 4" id="KW-0443">Lipid metabolism</keyword>
<dbReference type="InterPro" id="IPR050301">
    <property type="entry name" value="NTE"/>
</dbReference>
<dbReference type="InterPro" id="IPR002641">
    <property type="entry name" value="PNPLA_dom"/>
</dbReference>
<feature type="domain" description="PNPLA" evidence="5">
    <location>
        <begin position="43"/>
        <end position="316"/>
    </location>
</feature>
<evidence type="ECO:0000256" key="3">
    <source>
        <dbReference type="ARBA" id="ARBA00023098"/>
    </source>
</evidence>
<dbReference type="Gene3D" id="3.40.1090.10">
    <property type="entry name" value="Cytosolic phospholipase A2 catalytic domain"/>
    <property type="match status" value="2"/>
</dbReference>
<dbReference type="Pfam" id="PF01734">
    <property type="entry name" value="Patatin"/>
    <property type="match status" value="1"/>
</dbReference>
<dbReference type="PROSITE" id="PS51635">
    <property type="entry name" value="PNPLA"/>
    <property type="match status" value="1"/>
</dbReference>
<comment type="caution">
    <text evidence="6">The sequence shown here is derived from an EMBL/GenBank/DDBJ whole genome shotgun (WGS) entry which is preliminary data.</text>
</comment>
<keyword evidence="7" id="KW-1185">Reference proteome</keyword>
<dbReference type="SUPFAM" id="SSF52151">
    <property type="entry name" value="FabD/lysophospholipase-like"/>
    <property type="match status" value="1"/>
</dbReference>
<protein>
    <submittedName>
        <fullName evidence="6">Acylesterase/phospholipase RssA</fullName>
    </submittedName>
</protein>
<dbReference type="PANTHER" id="PTHR14226">
    <property type="entry name" value="NEUROPATHY TARGET ESTERASE/SWISS CHEESE D.MELANOGASTER"/>
    <property type="match status" value="1"/>
</dbReference>